<feature type="compositionally biased region" description="Basic and acidic residues" evidence="1">
    <location>
        <begin position="8"/>
        <end position="27"/>
    </location>
</feature>
<feature type="compositionally biased region" description="Basic and acidic residues" evidence="1">
    <location>
        <begin position="216"/>
        <end position="225"/>
    </location>
</feature>
<evidence type="ECO:0000256" key="1">
    <source>
        <dbReference type="SAM" id="MobiDB-lite"/>
    </source>
</evidence>
<dbReference type="GeneID" id="70293731"/>
<dbReference type="Proteomes" id="UP000887229">
    <property type="component" value="Unassembled WGS sequence"/>
</dbReference>
<feature type="compositionally biased region" description="Polar residues" evidence="1">
    <location>
        <begin position="75"/>
        <end position="103"/>
    </location>
</feature>
<accession>A0A9P7ZTV4</accession>
<feature type="region of interest" description="Disordered" evidence="1">
    <location>
        <begin position="1"/>
        <end position="133"/>
    </location>
</feature>
<organism evidence="2 3">
    <name type="scientific">Emericellopsis atlantica</name>
    <dbReference type="NCBI Taxonomy" id="2614577"/>
    <lineage>
        <taxon>Eukaryota</taxon>
        <taxon>Fungi</taxon>
        <taxon>Dikarya</taxon>
        <taxon>Ascomycota</taxon>
        <taxon>Pezizomycotina</taxon>
        <taxon>Sordariomycetes</taxon>
        <taxon>Hypocreomycetidae</taxon>
        <taxon>Hypocreales</taxon>
        <taxon>Bionectriaceae</taxon>
        <taxon>Emericellopsis</taxon>
    </lineage>
</organism>
<dbReference type="RefSeq" id="XP_046122084.1">
    <property type="nucleotide sequence ID" value="XM_046262828.1"/>
</dbReference>
<feature type="compositionally biased region" description="Polar residues" evidence="1">
    <location>
        <begin position="165"/>
        <end position="176"/>
    </location>
</feature>
<comment type="caution">
    <text evidence="2">The sequence shown here is derived from an EMBL/GenBank/DDBJ whole genome shotgun (WGS) entry which is preliminary data.</text>
</comment>
<feature type="compositionally biased region" description="Basic and acidic residues" evidence="1">
    <location>
        <begin position="234"/>
        <end position="250"/>
    </location>
</feature>
<feature type="compositionally biased region" description="Basic residues" evidence="1">
    <location>
        <begin position="48"/>
        <end position="59"/>
    </location>
</feature>
<dbReference type="OrthoDB" id="3538943at2759"/>
<feature type="compositionally biased region" description="Polar residues" evidence="1">
    <location>
        <begin position="186"/>
        <end position="206"/>
    </location>
</feature>
<evidence type="ECO:0000313" key="2">
    <source>
        <dbReference type="EMBL" id="KAG9258160.1"/>
    </source>
</evidence>
<gene>
    <name evidence="2" type="ORF">F5Z01DRAFT_645319</name>
</gene>
<evidence type="ECO:0000313" key="3">
    <source>
        <dbReference type="Proteomes" id="UP000887229"/>
    </source>
</evidence>
<feature type="region of interest" description="Disordered" evidence="1">
    <location>
        <begin position="160"/>
        <end position="276"/>
    </location>
</feature>
<proteinExistence type="predicted"/>
<keyword evidence="3" id="KW-1185">Reference proteome</keyword>
<protein>
    <submittedName>
        <fullName evidence="2">Uncharacterized protein</fullName>
    </submittedName>
</protein>
<feature type="region of interest" description="Disordered" evidence="1">
    <location>
        <begin position="438"/>
        <end position="553"/>
    </location>
</feature>
<dbReference type="AlphaFoldDB" id="A0A9P7ZTV4"/>
<name>A0A9P7ZTV4_9HYPO</name>
<sequence>MSVNPAELYKRFNKEPAEQQELREKNGFRRASAPSSNEILPSLLASLKSHRLRGSKQKRKAEEPHNEAQEASPRPNKQQKAIQNTQIPSSSPERLIPWSSSPVGTRPPPSGEGRFDLRAAPNFSLPPSSVGNNEEEYITHDEVESILHSEEYMQSQVLDLPRTSPARTSPVTQSTPDRSRLAGTPTCAQPSQQVVPGTVLVSNIPASSLPVGKGTQSRERPERPQTRPRRMKLFKPEVLDNSKIRKDHISPTRHSSPGDASIEQQEEVQGPQAAMRRGTGDVVIAKDNLQSQDVRLSPARSAIPELVVTDPDTKRASQASAITLTEFEAFVDKYPEYTVDGGTLSTFLKACITLEWARKYQKLHHFLWDDFIRVYTTLYLPYVKNQGGTRGAVEFYNDRTEAPLWVPSQMVKASTLDRILDFYRDRVRELRARMIVDKDNGGQPLGPSPEDNTLTKASKPGTAAPTTPIREQQPGRRHTMGPLPAPNRSREAVSTPVPSAEPSSSRSTPMSQLPYFRNLMQKGTPKRGNTMGQNVYRKMVQRKSTGSLPGPSV</sequence>
<reference evidence="2" key="1">
    <citation type="journal article" date="2021" name="IMA Fungus">
        <title>Genomic characterization of three marine fungi, including Emericellopsis atlantica sp. nov. with signatures of a generalist lifestyle and marine biomass degradation.</title>
        <authorList>
            <person name="Hagestad O.C."/>
            <person name="Hou L."/>
            <person name="Andersen J.H."/>
            <person name="Hansen E.H."/>
            <person name="Altermark B."/>
            <person name="Li C."/>
            <person name="Kuhnert E."/>
            <person name="Cox R.J."/>
            <person name="Crous P.W."/>
            <person name="Spatafora J.W."/>
            <person name="Lail K."/>
            <person name="Amirebrahimi M."/>
            <person name="Lipzen A."/>
            <person name="Pangilinan J."/>
            <person name="Andreopoulos W."/>
            <person name="Hayes R.D."/>
            <person name="Ng V."/>
            <person name="Grigoriev I.V."/>
            <person name="Jackson S.A."/>
            <person name="Sutton T.D.S."/>
            <person name="Dobson A.D.W."/>
            <person name="Rama T."/>
        </authorList>
    </citation>
    <scope>NUCLEOTIDE SEQUENCE</scope>
    <source>
        <strain evidence="2">TS7</strain>
    </source>
</reference>
<feature type="compositionally biased region" description="Polar residues" evidence="1">
    <location>
        <begin position="501"/>
        <end position="511"/>
    </location>
</feature>
<dbReference type="EMBL" id="MU251244">
    <property type="protein sequence ID" value="KAG9258160.1"/>
    <property type="molecule type" value="Genomic_DNA"/>
</dbReference>